<keyword evidence="1" id="KW-0902">Two-component regulatory system</keyword>
<dbReference type="GO" id="GO:0000160">
    <property type="term" value="P:phosphorelay signal transduction system"/>
    <property type="evidence" value="ECO:0007669"/>
    <property type="project" value="UniProtKB-KW"/>
</dbReference>
<evidence type="ECO:0000259" key="3">
    <source>
        <dbReference type="PROSITE" id="PS50894"/>
    </source>
</evidence>
<proteinExistence type="predicted"/>
<dbReference type="Proteomes" id="UP000474758">
    <property type="component" value="Unassembled WGS sequence"/>
</dbReference>
<evidence type="ECO:0000256" key="2">
    <source>
        <dbReference type="PROSITE-ProRule" id="PRU00110"/>
    </source>
</evidence>
<comment type="caution">
    <text evidence="4">The sequence shown here is derived from an EMBL/GenBank/DDBJ whole genome shotgun (WGS) entry which is preliminary data.</text>
</comment>
<accession>A0A6M1TRG2</accession>
<sequence>MNAIDLRPGWQSDHPLAPAERLFRQMAAERLDILSRAWARLDSGQQVREAMFDIHHIAHMIAGTAGSLGHARIGLHAAEVERLSLEDAGREALLHALRPLISGLADLLED</sequence>
<dbReference type="RefSeq" id="WP_165046738.1">
    <property type="nucleotide sequence ID" value="NZ_JAALFE010000001.1"/>
</dbReference>
<evidence type="ECO:0000313" key="4">
    <source>
        <dbReference type="EMBL" id="NGQ89656.1"/>
    </source>
</evidence>
<dbReference type="InterPro" id="IPR008207">
    <property type="entry name" value="Sig_transdc_His_kin_Hpt_dom"/>
</dbReference>
<keyword evidence="5" id="KW-1185">Reference proteome</keyword>
<keyword evidence="2" id="KW-0597">Phosphoprotein</keyword>
<dbReference type="InterPro" id="IPR036641">
    <property type="entry name" value="HPT_dom_sf"/>
</dbReference>
<evidence type="ECO:0000313" key="5">
    <source>
        <dbReference type="Proteomes" id="UP000474758"/>
    </source>
</evidence>
<evidence type="ECO:0000256" key="1">
    <source>
        <dbReference type="ARBA" id="ARBA00023012"/>
    </source>
</evidence>
<dbReference type="SUPFAM" id="SSF47226">
    <property type="entry name" value="Histidine-containing phosphotransfer domain, HPT domain"/>
    <property type="match status" value="1"/>
</dbReference>
<dbReference type="Gene3D" id="1.20.120.160">
    <property type="entry name" value="HPT domain"/>
    <property type="match status" value="1"/>
</dbReference>
<gene>
    <name evidence="4" type="ORF">G5V65_02015</name>
</gene>
<dbReference type="AlphaFoldDB" id="A0A6M1TRG2"/>
<name>A0A6M1TRG2_9RHOB</name>
<dbReference type="GO" id="GO:0004672">
    <property type="term" value="F:protein kinase activity"/>
    <property type="evidence" value="ECO:0007669"/>
    <property type="project" value="UniProtKB-ARBA"/>
</dbReference>
<dbReference type="PROSITE" id="PS50894">
    <property type="entry name" value="HPT"/>
    <property type="match status" value="1"/>
</dbReference>
<reference evidence="4 5" key="1">
    <citation type="submission" date="2020-02" db="EMBL/GenBank/DDBJ databases">
        <title>Rhodobacter translucens sp. nov., a novel bacterium isolated from activated sludge.</title>
        <authorList>
            <person name="Liu J."/>
        </authorList>
    </citation>
    <scope>NUCLEOTIDE SEQUENCE [LARGE SCALE GENOMIC DNA]</scope>
    <source>
        <strain evidence="4 5">HX-7-19</strain>
    </source>
</reference>
<feature type="domain" description="HPt" evidence="3">
    <location>
        <begin position="19"/>
        <end position="110"/>
    </location>
</feature>
<dbReference type="EMBL" id="JAALFE010000001">
    <property type="protein sequence ID" value="NGQ89656.1"/>
    <property type="molecule type" value="Genomic_DNA"/>
</dbReference>
<organism evidence="4 5">
    <name type="scientific">Paragemmobacter kunshanensis</name>
    <dbReference type="NCBI Taxonomy" id="2583234"/>
    <lineage>
        <taxon>Bacteria</taxon>
        <taxon>Pseudomonadati</taxon>
        <taxon>Pseudomonadota</taxon>
        <taxon>Alphaproteobacteria</taxon>
        <taxon>Rhodobacterales</taxon>
        <taxon>Paracoccaceae</taxon>
        <taxon>Paragemmobacter</taxon>
    </lineage>
</organism>
<feature type="modified residue" description="Phosphohistidine" evidence="2">
    <location>
        <position position="59"/>
    </location>
</feature>
<dbReference type="Pfam" id="PF01627">
    <property type="entry name" value="Hpt"/>
    <property type="match status" value="1"/>
</dbReference>
<protein>
    <recommendedName>
        <fullName evidence="3">HPt domain-containing protein</fullName>
    </recommendedName>
</protein>